<dbReference type="OrthoDB" id="10267031at2759"/>
<comment type="caution">
    <text evidence="1">The sequence shown here is derived from an EMBL/GenBank/DDBJ whole genome shotgun (WGS) entry which is preliminary data.</text>
</comment>
<reference evidence="3 4" key="1">
    <citation type="submission" date="2019-03" db="EMBL/GenBank/DDBJ databases">
        <title>Sequencing 23 genomes of Wallemia ichthyophaga.</title>
        <authorList>
            <person name="Gostincar C."/>
        </authorList>
    </citation>
    <scope>NUCLEOTIDE SEQUENCE [LARGE SCALE GENOMIC DNA]</scope>
    <source>
        <strain evidence="2 4">EXF-6200</strain>
        <strain evidence="1 3">EXF-8621</strain>
    </source>
</reference>
<accession>A0A4T0L822</accession>
<evidence type="ECO:0000313" key="4">
    <source>
        <dbReference type="Proteomes" id="UP000310689"/>
    </source>
</evidence>
<protein>
    <submittedName>
        <fullName evidence="1">Uncharacterized protein</fullName>
    </submittedName>
</protein>
<evidence type="ECO:0000313" key="1">
    <source>
        <dbReference type="EMBL" id="TIB09294.1"/>
    </source>
</evidence>
<proteinExistence type="predicted"/>
<dbReference type="EMBL" id="SPOF01000044">
    <property type="protein sequence ID" value="TIB09294.1"/>
    <property type="molecule type" value="Genomic_DNA"/>
</dbReference>
<dbReference type="EMBL" id="SPOI01000051">
    <property type="protein sequence ID" value="TIB38742.1"/>
    <property type="molecule type" value="Genomic_DNA"/>
</dbReference>
<dbReference type="AlphaFoldDB" id="A0A4T0L822"/>
<evidence type="ECO:0000313" key="3">
    <source>
        <dbReference type="Proteomes" id="UP000306954"/>
    </source>
</evidence>
<organism evidence="1 3">
    <name type="scientific">Wallemia ichthyophaga</name>
    <dbReference type="NCBI Taxonomy" id="245174"/>
    <lineage>
        <taxon>Eukaryota</taxon>
        <taxon>Fungi</taxon>
        <taxon>Dikarya</taxon>
        <taxon>Basidiomycota</taxon>
        <taxon>Wallemiomycotina</taxon>
        <taxon>Wallemiomycetes</taxon>
        <taxon>Wallemiales</taxon>
        <taxon>Wallemiaceae</taxon>
        <taxon>Wallemia</taxon>
    </lineage>
</organism>
<evidence type="ECO:0000313" key="2">
    <source>
        <dbReference type="EMBL" id="TIB38742.1"/>
    </source>
</evidence>
<dbReference type="Proteomes" id="UP000310689">
    <property type="component" value="Unassembled WGS sequence"/>
</dbReference>
<dbReference type="Proteomes" id="UP000306954">
    <property type="component" value="Unassembled WGS sequence"/>
</dbReference>
<gene>
    <name evidence="2" type="ORF">E3P86_01475</name>
    <name evidence="1" type="ORF">E3P90_03356</name>
</gene>
<name>A0A4T0L822_WALIC</name>
<sequence length="71" mass="7991">MNNNFATDTTFDEHIHEVVGYLSRSKSENEKMSYLDEYQSKLVDLNDSNKKTIIDKLLSDMTALGGGSWSG</sequence>